<evidence type="ECO:0000313" key="6">
    <source>
        <dbReference type="Proteomes" id="UP000077069"/>
    </source>
</evidence>
<evidence type="ECO:0000256" key="1">
    <source>
        <dbReference type="SAM" id="Coils"/>
    </source>
</evidence>
<dbReference type="AlphaFoldDB" id="A0A177BVW6"/>
<dbReference type="GeneID" id="28766990"/>
<gene>
    <name evidence="5" type="ORF">CC84DRAFT_1223551</name>
</gene>
<reference evidence="5 6" key="1">
    <citation type="submission" date="2016-05" db="EMBL/GenBank/DDBJ databases">
        <title>Comparative analysis of secretome profiles of manganese(II)-oxidizing ascomycete fungi.</title>
        <authorList>
            <consortium name="DOE Joint Genome Institute"/>
            <person name="Zeiner C.A."/>
            <person name="Purvine S.O."/>
            <person name="Zink E.M."/>
            <person name="Wu S."/>
            <person name="Pasa-Tolic L."/>
            <person name="Chaput D.L."/>
            <person name="Haridas S."/>
            <person name="Grigoriev I.V."/>
            <person name="Santelli C.M."/>
            <person name="Hansel C.M."/>
        </authorList>
    </citation>
    <scope>NUCLEOTIDE SEQUENCE [LARGE SCALE GENOMIC DNA]</scope>
    <source>
        <strain evidence="5 6">AP3s5-JAC2a</strain>
    </source>
</reference>
<dbReference type="InParanoid" id="A0A177BVW6"/>
<dbReference type="InterPro" id="IPR046529">
    <property type="entry name" value="DUF6594"/>
</dbReference>
<sequence>MNPDDEISRMERGEAGTSFSTAATETSEKSYENASTSKTLSFHSPNARRKNLRTPRWIRTARTRLRKGWNGPSRQASNPPQNVSNPTIRTLSASPQGYPRLAAFLDSDESFMIYRRFGFIQSRLILDKQDELRELEKRLDKLDRVEAKIDERWPRTRDLPDEHLERRTELLKEVEETFCSYVNLLNAARKMVAMNHPSKVDYNSVRNWMRLRNPLMEREASWIDHEEDMVTLRAGREHAWLDSSIETFLRWFHCPLLEQVFGDERSRTKSSGTKSPGTKSSDIEVYYSRQQVTRLANCIITAMILILLIVPIYILYHLINDVKTDKAYAICIGVLVVATLAFSAVLSLFTKAKRHEILAAAAA</sequence>
<feature type="compositionally biased region" description="Low complexity" evidence="2">
    <location>
        <begin position="15"/>
        <end position="25"/>
    </location>
</feature>
<proteinExistence type="predicted"/>
<dbReference type="Proteomes" id="UP000077069">
    <property type="component" value="Unassembled WGS sequence"/>
</dbReference>
<feature type="transmembrane region" description="Helical" evidence="3">
    <location>
        <begin position="327"/>
        <end position="349"/>
    </location>
</feature>
<accession>A0A177BVW6</accession>
<dbReference type="EMBL" id="KV441564">
    <property type="protein sequence ID" value="OAF98808.1"/>
    <property type="molecule type" value="Genomic_DNA"/>
</dbReference>
<dbReference type="RefSeq" id="XP_018029174.1">
    <property type="nucleotide sequence ID" value="XM_018183504.1"/>
</dbReference>
<keyword evidence="3" id="KW-0472">Membrane</keyword>
<dbReference type="STRING" id="1460663.A0A177BVW6"/>
<dbReference type="PANTHER" id="PTHR34502">
    <property type="entry name" value="DUF6594 DOMAIN-CONTAINING PROTEIN-RELATED"/>
    <property type="match status" value="1"/>
</dbReference>
<evidence type="ECO:0000313" key="5">
    <source>
        <dbReference type="EMBL" id="OAF98808.1"/>
    </source>
</evidence>
<feature type="coiled-coil region" evidence="1">
    <location>
        <begin position="125"/>
        <end position="152"/>
    </location>
</feature>
<keyword evidence="3" id="KW-0812">Transmembrane</keyword>
<keyword evidence="1" id="KW-0175">Coiled coil</keyword>
<feature type="compositionally biased region" description="Basic and acidic residues" evidence="2">
    <location>
        <begin position="1"/>
        <end position="14"/>
    </location>
</feature>
<organism evidence="5 6">
    <name type="scientific">Paraphaeosphaeria sporulosa</name>
    <dbReference type="NCBI Taxonomy" id="1460663"/>
    <lineage>
        <taxon>Eukaryota</taxon>
        <taxon>Fungi</taxon>
        <taxon>Dikarya</taxon>
        <taxon>Ascomycota</taxon>
        <taxon>Pezizomycotina</taxon>
        <taxon>Dothideomycetes</taxon>
        <taxon>Pleosporomycetidae</taxon>
        <taxon>Pleosporales</taxon>
        <taxon>Massarineae</taxon>
        <taxon>Didymosphaeriaceae</taxon>
        <taxon>Paraphaeosphaeria</taxon>
    </lineage>
</organism>
<feature type="region of interest" description="Disordered" evidence="2">
    <location>
        <begin position="1"/>
        <end position="92"/>
    </location>
</feature>
<name>A0A177BVW6_9PLEO</name>
<keyword evidence="6" id="KW-1185">Reference proteome</keyword>
<feature type="transmembrane region" description="Helical" evidence="3">
    <location>
        <begin position="295"/>
        <end position="315"/>
    </location>
</feature>
<dbReference type="OrthoDB" id="3533814at2759"/>
<feature type="compositionally biased region" description="Polar residues" evidence="2">
    <location>
        <begin position="33"/>
        <end position="44"/>
    </location>
</feature>
<evidence type="ECO:0000259" key="4">
    <source>
        <dbReference type="Pfam" id="PF20237"/>
    </source>
</evidence>
<feature type="domain" description="DUF6594" evidence="4">
    <location>
        <begin position="98"/>
        <end position="363"/>
    </location>
</feature>
<dbReference type="PANTHER" id="PTHR34502:SF3">
    <property type="entry name" value="DUF6594 DOMAIN-CONTAINING PROTEIN"/>
    <property type="match status" value="1"/>
</dbReference>
<evidence type="ECO:0000256" key="3">
    <source>
        <dbReference type="SAM" id="Phobius"/>
    </source>
</evidence>
<keyword evidence="3" id="KW-1133">Transmembrane helix</keyword>
<evidence type="ECO:0000256" key="2">
    <source>
        <dbReference type="SAM" id="MobiDB-lite"/>
    </source>
</evidence>
<dbReference type="Pfam" id="PF20237">
    <property type="entry name" value="DUF6594"/>
    <property type="match status" value="1"/>
</dbReference>
<feature type="compositionally biased region" description="Polar residues" evidence="2">
    <location>
        <begin position="72"/>
        <end position="92"/>
    </location>
</feature>
<protein>
    <recommendedName>
        <fullName evidence="4">DUF6594 domain-containing protein</fullName>
    </recommendedName>
</protein>